<dbReference type="AlphaFoldDB" id="A0A0A8Q6E6"/>
<dbReference type="InterPro" id="IPR041851">
    <property type="entry name" value="RecD_N_sf"/>
</dbReference>
<evidence type="ECO:0000256" key="12">
    <source>
        <dbReference type="SAM" id="MobiDB-lite"/>
    </source>
</evidence>
<evidence type="ECO:0000256" key="3">
    <source>
        <dbReference type="ARBA" id="ARBA00022763"/>
    </source>
</evidence>
<evidence type="ECO:0000256" key="2">
    <source>
        <dbReference type="ARBA" id="ARBA00022741"/>
    </source>
</evidence>
<keyword evidence="5 11" id="KW-0347">Helicase</keyword>
<evidence type="ECO:0000256" key="5">
    <source>
        <dbReference type="ARBA" id="ARBA00022806"/>
    </source>
</evidence>
<keyword evidence="1 11" id="KW-0540">Nuclease</keyword>
<dbReference type="Pfam" id="PF13245">
    <property type="entry name" value="AAA_19"/>
    <property type="match status" value="1"/>
</dbReference>
<evidence type="ECO:0000259" key="13">
    <source>
        <dbReference type="Pfam" id="PF13538"/>
    </source>
</evidence>
<dbReference type="SUPFAM" id="SSF52540">
    <property type="entry name" value="P-loop containing nucleoside triphosphate hydrolases"/>
    <property type="match status" value="2"/>
</dbReference>
<dbReference type="GO" id="GO:0017116">
    <property type="term" value="F:single-stranded DNA helicase activity"/>
    <property type="evidence" value="ECO:0007669"/>
    <property type="project" value="TreeGrafter"/>
</dbReference>
<evidence type="ECO:0000256" key="4">
    <source>
        <dbReference type="ARBA" id="ARBA00022801"/>
    </source>
</evidence>
<dbReference type="InterPro" id="IPR027785">
    <property type="entry name" value="UvrD-like_helicase_C"/>
</dbReference>
<evidence type="ECO:0000256" key="1">
    <source>
        <dbReference type="ARBA" id="ARBA00022722"/>
    </source>
</evidence>
<keyword evidence="2 11" id="KW-0547">Nucleotide-binding</keyword>
<dbReference type="GO" id="GO:0003677">
    <property type="term" value="F:DNA binding"/>
    <property type="evidence" value="ECO:0007669"/>
    <property type="project" value="UniProtKB-UniRule"/>
</dbReference>
<dbReference type="InterPro" id="IPR049550">
    <property type="entry name" value="RecD_N"/>
</dbReference>
<dbReference type="GO" id="GO:0005524">
    <property type="term" value="F:ATP binding"/>
    <property type="evidence" value="ECO:0007669"/>
    <property type="project" value="UniProtKB-UniRule"/>
</dbReference>
<dbReference type="PANTHER" id="PTHR43788">
    <property type="entry name" value="DNA2/NAM7 HELICASE FAMILY MEMBER"/>
    <property type="match status" value="1"/>
</dbReference>
<gene>
    <name evidence="11" type="primary">recD</name>
    <name evidence="15" type="ORF">PFR_JS23_1244</name>
</gene>
<evidence type="ECO:0000313" key="16">
    <source>
        <dbReference type="Proteomes" id="UP000250080"/>
    </source>
</evidence>
<dbReference type="GO" id="GO:0043139">
    <property type="term" value="F:5'-3' DNA helicase activity"/>
    <property type="evidence" value="ECO:0007669"/>
    <property type="project" value="UniProtKB-UniRule"/>
</dbReference>
<comment type="similarity">
    <text evidence="11">Belongs to the RecD family.</text>
</comment>
<comment type="catalytic activity">
    <reaction evidence="11">
        <text>ATP + H2O = ADP + phosphate + H(+)</text>
        <dbReference type="Rhea" id="RHEA:13065"/>
        <dbReference type="ChEBI" id="CHEBI:15377"/>
        <dbReference type="ChEBI" id="CHEBI:15378"/>
        <dbReference type="ChEBI" id="CHEBI:30616"/>
        <dbReference type="ChEBI" id="CHEBI:43474"/>
        <dbReference type="ChEBI" id="CHEBI:456216"/>
        <dbReference type="EC" id="5.6.2.3"/>
    </reaction>
</comment>
<dbReference type="RefSeq" id="WP_013160891.1">
    <property type="nucleotide sequence ID" value="NZ_CCYN01000012.1"/>
</dbReference>
<feature type="domain" description="RecBCD enzyme subunit RecD N-terminal" evidence="14">
    <location>
        <begin position="21"/>
        <end position="130"/>
    </location>
</feature>
<evidence type="ECO:0000256" key="7">
    <source>
        <dbReference type="ARBA" id="ARBA00022840"/>
    </source>
</evidence>
<reference evidence="15 16" key="1">
    <citation type="submission" date="2016-09" db="EMBL/GenBank/DDBJ databases">
        <authorList>
            <person name="Laine KS P."/>
        </authorList>
    </citation>
    <scope>NUCLEOTIDE SEQUENCE [LARGE SCALE GENOMIC DNA]</scope>
    <source>
        <strain evidence="15">PFRJS-23</strain>
    </source>
</reference>
<dbReference type="NCBIfam" id="TIGR01447">
    <property type="entry name" value="recD"/>
    <property type="match status" value="1"/>
</dbReference>
<name>A0A0A8Q6E6_9ACTN</name>
<evidence type="ECO:0000256" key="9">
    <source>
        <dbReference type="ARBA" id="ARBA00023204"/>
    </source>
</evidence>
<dbReference type="Pfam" id="PF13538">
    <property type="entry name" value="UvrD_C_2"/>
    <property type="match status" value="1"/>
</dbReference>
<dbReference type="GeneID" id="61222330"/>
<evidence type="ECO:0000256" key="8">
    <source>
        <dbReference type="ARBA" id="ARBA00023125"/>
    </source>
</evidence>
<dbReference type="GO" id="GO:0009338">
    <property type="term" value="C:exodeoxyribonuclease V complex"/>
    <property type="evidence" value="ECO:0007669"/>
    <property type="project" value="InterPro"/>
</dbReference>
<dbReference type="Gene3D" id="3.40.50.300">
    <property type="entry name" value="P-loop containing nucleotide triphosphate hydrolases"/>
    <property type="match status" value="2"/>
</dbReference>
<keyword evidence="8 11" id="KW-0238">DNA-binding</keyword>
<keyword evidence="6 11" id="KW-0269">Exonuclease</keyword>
<dbReference type="EMBL" id="LT618793">
    <property type="protein sequence ID" value="SCQ78913.1"/>
    <property type="molecule type" value="Genomic_DNA"/>
</dbReference>
<dbReference type="Pfam" id="PF21185">
    <property type="entry name" value="RecD_N"/>
    <property type="match status" value="1"/>
</dbReference>
<keyword evidence="10 11" id="KW-0413">Isomerase</keyword>
<feature type="region of interest" description="Disordered" evidence="12">
    <location>
        <begin position="241"/>
        <end position="260"/>
    </location>
</feature>
<keyword evidence="7 11" id="KW-0067">ATP-binding</keyword>
<dbReference type="CDD" id="cd18809">
    <property type="entry name" value="SF1_C_RecD"/>
    <property type="match status" value="1"/>
</dbReference>
<dbReference type="EC" id="5.6.2.3" evidence="11"/>
<comment type="function">
    <text evidence="11">A helicase/nuclease that prepares dsDNA breaks (DSB) for recombinational DNA repair. Binds to DSBs and unwinds DNA via a highly rapid and processive ATP-dependent bidirectional helicase activity. Unwinds dsDNA until it encounters a Chi (crossover hotspot instigator) sequence from the 3' direction. Cuts ssDNA a few nucleotides 3' to the Chi site. The properties and activities of the enzyme are changed at Chi. The Chi-altered holoenzyme produces a long 3'-ssDNA overhang and facilitates RecA-binding to the ssDNA for homologous DNA recombination and repair. Holoenzyme degrades any linearized DNA that is unable to undergo homologous recombination. In the holoenzyme this subunit has ssDNA-dependent ATPase and 5'-3' helicase activity. When added to pre-assembled RecBC greatly stimulates nuclease activity and augments holoenzyme processivity. Negatively regulates the RecA-loading ability of RecBCD.</text>
</comment>
<feature type="binding site" evidence="11">
    <location>
        <begin position="194"/>
        <end position="201"/>
    </location>
    <ligand>
        <name>ATP</name>
        <dbReference type="ChEBI" id="CHEBI:30616"/>
    </ligand>
</feature>
<evidence type="ECO:0000256" key="6">
    <source>
        <dbReference type="ARBA" id="ARBA00022839"/>
    </source>
</evidence>
<evidence type="ECO:0000259" key="14">
    <source>
        <dbReference type="Pfam" id="PF21185"/>
    </source>
</evidence>
<dbReference type="Proteomes" id="UP000250080">
    <property type="component" value="Chromosome I"/>
</dbReference>
<evidence type="ECO:0000313" key="15">
    <source>
        <dbReference type="EMBL" id="SCQ78913.1"/>
    </source>
</evidence>
<evidence type="ECO:0000256" key="11">
    <source>
        <dbReference type="HAMAP-Rule" id="MF_01487"/>
    </source>
</evidence>
<dbReference type="GO" id="GO:0000724">
    <property type="term" value="P:double-strand break repair via homologous recombination"/>
    <property type="evidence" value="ECO:0007669"/>
    <property type="project" value="UniProtKB-UniRule"/>
</dbReference>
<comment type="subunit">
    <text evidence="11">Heterotrimer of RecB, RecC and RecD. All subunits contribute to DNA-binding.</text>
</comment>
<keyword evidence="9 11" id="KW-0234">DNA repair</keyword>
<dbReference type="HAMAP" id="MF_01487">
    <property type="entry name" value="RecD"/>
    <property type="match status" value="1"/>
</dbReference>
<dbReference type="InterPro" id="IPR050534">
    <property type="entry name" value="Coronavir_polyprotein_1ab"/>
</dbReference>
<keyword evidence="4 11" id="KW-0378">Hydrolase</keyword>
<dbReference type="Gene3D" id="1.10.10.1020">
    <property type="entry name" value="RecBCD complex, subunit RecD, N-terminal domain"/>
    <property type="match status" value="1"/>
</dbReference>
<proteinExistence type="inferred from homology"/>
<dbReference type="InterPro" id="IPR027417">
    <property type="entry name" value="P-loop_NTPase"/>
</dbReference>
<organism evidence="15 16">
    <name type="scientific">Propionibacterium freudenreichii</name>
    <dbReference type="NCBI Taxonomy" id="1744"/>
    <lineage>
        <taxon>Bacteria</taxon>
        <taxon>Bacillati</taxon>
        <taxon>Actinomycetota</taxon>
        <taxon>Actinomycetes</taxon>
        <taxon>Propionibacteriales</taxon>
        <taxon>Propionibacteriaceae</taxon>
        <taxon>Propionibacterium</taxon>
    </lineage>
</organism>
<dbReference type="PANTHER" id="PTHR43788:SF6">
    <property type="entry name" value="DNA HELICASE B"/>
    <property type="match status" value="1"/>
</dbReference>
<sequence length="617" mass="65246">MIPSDGRVVSATGVLAQFAAAGVLEAADVHVAKMVTRTGGENDPSVALAVALTVRALRAGSVCLPLDQARPMAHFFVREDDDQAARTDIDALPWPDPLDWLATVVDSPLVGDEDATINSRPLRCVDGAVYLERYWCDQESIRVILAHRAEPLPAVDESALTAALDEFFPGGDQEADQRRAVAAAVRGRTTVIAGGPGTGKTRTISWVVEAMRRQWMAQGETGRIALAAPTGKAAARLTESLRENTAGPSSPAGTQGAGEDAMAVPGQLHAVTLHRLLGARPGRGVSFGPARRLPYDLVVVDEMSMVSLSLMARLLEALSPSTRLVMVGDADQLTPVDAGAVLADITAAGLAGPDPLGGGIVELRHGFRFDSAIAQLADAVRRGDADATLELLRASPEGLQFDELDPGIVELDALPALRRELEVQARGIGHAATSGDGNGAVRALEGHRLLCAHRTGVYGVSRWSAMVQQVQRPALASGSDADPDWFTGRPLLATRNMAELGISNGDTGVVIATPEGPRAAMSNGRSYAPFVLEGIETMFAMTIHKSQGSQFDRVTVVLPGADSPLLTRELLYTAITRARRGVRIIGLREAIVTAVRTPARRASGLTDRLQRTSVRPH</sequence>
<keyword evidence="3 11" id="KW-0227">DNA damage</keyword>
<dbReference type="GO" id="GO:0008854">
    <property type="term" value="F:exodeoxyribonuclease V activity"/>
    <property type="evidence" value="ECO:0007669"/>
    <property type="project" value="InterPro"/>
</dbReference>
<dbReference type="CDD" id="cd17933">
    <property type="entry name" value="DEXSc_RecD-like"/>
    <property type="match status" value="1"/>
</dbReference>
<accession>A0A0A8Q6E6</accession>
<dbReference type="OMA" id="AYVMTVH"/>
<feature type="domain" description="UvrD-like helicase C-terminal" evidence="13">
    <location>
        <begin position="539"/>
        <end position="585"/>
    </location>
</feature>
<dbReference type="InterPro" id="IPR006344">
    <property type="entry name" value="RecD"/>
</dbReference>
<comment type="miscellaneous">
    <text evidence="11">In the RecBCD complex, RecB has a slow 3'-5' helicase, an exonuclease activity and loads RecA onto ssDNA, RecD has a fast 5'-3' helicase activity, while RecC stimulates the ATPase and processivity of the RecB helicase and contributes to recognition of the Chi site.</text>
</comment>
<protein>
    <recommendedName>
        <fullName evidence="11">RecBCD enzyme subunit RecD</fullName>
        <ecNumber evidence="11">5.6.2.3</ecNumber>
    </recommendedName>
    <alternativeName>
        <fullName evidence="11">DNA 5'-3' helicase subunit RecD</fullName>
    </alternativeName>
    <alternativeName>
        <fullName evidence="11">Exonuclease V subunit RecD</fullName>
        <shortName evidence="11">ExoV subunit RecD</shortName>
    </alternativeName>
    <alternativeName>
        <fullName evidence="11">Helicase/nuclease RecBCD subunit RecD</fullName>
    </alternativeName>
</protein>
<evidence type="ECO:0000256" key="10">
    <source>
        <dbReference type="ARBA" id="ARBA00023235"/>
    </source>
</evidence>